<accession>A0A3G5ABY9</accession>
<dbReference type="EMBL" id="MK072417">
    <property type="protein sequence ID" value="AYV84710.1"/>
    <property type="molecule type" value="Genomic_DNA"/>
</dbReference>
<proteinExistence type="predicted"/>
<organism evidence="1">
    <name type="scientific">Hyperionvirus sp</name>
    <dbReference type="NCBI Taxonomy" id="2487770"/>
    <lineage>
        <taxon>Viruses</taxon>
        <taxon>Varidnaviria</taxon>
        <taxon>Bamfordvirae</taxon>
        <taxon>Nucleocytoviricota</taxon>
        <taxon>Megaviricetes</taxon>
        <taxon>Imitervirales</taxon>
        <taxon>Mimiviridae</taxon>
        <taxon>Klosneuvirinae</taxon>
    </lineage>
</organism>
<dbReference type="Pfam" id="PF13540">
    <property type="entry name" value="RCC1_2"/>
    <property type="match status" value="1"/>
</dbReference>
<dbReference type="PANTHER" id="PTHR45982:SF1">
    <property type="entry name" value="REGULATOR OF CHROMOSOME CONDENSATION"/>
    <property type="match status" value="1"/>
</dbReference>
<protein>
    <recommendedName>
        <fullName evidence="2">Chromosome condensation regulator</fullName>
    </recommendedName>
</protein>
<name>A0A3G5ABY9_9VIRU</name>
<evidence type="ECO:0000313" key="1">
    <source>
        <dbReference type="EMBL" id="AYV84710.1"/>
    </source>
</evidence>
<dbReference type="SUPFAM" id="SSF50985">
    <property type="entry name" value="RCC1/BLIP-II"/>
    <property type="match status" value="2"/>
</dbReference>
<dbReference type="InterPro" id="IPR009091">
    <property type="entry name" value="RCC1/BLIP-II"/>
</dbReference>
<reference evidence="1" key="1">
    <citation type="submission" date="2018-10" db="EMBL/GenBank/DDBJ databases">
        <title>Hidden diversity of soil giant viruses.</title>
        <authorList>
            <person name="Schulz F."/>
            <person name="Alteio L."/>
            <person name="Goudeau D."/>
            <person name="Ryan E.M."/>
            <person name="Malmstrom R.R."/>
            <person name="Blanchard J."/>
            <person name="Woyke T."/>
        </authorList>
    </citation>
    <scope>NUCLEOTIDE SEQUENCE</scope>
    <source>
        <strain evidence="1">HYV1</strain>
    </source>
</reference>
<sequence>MNPYLIVIKLPKELQYIVESYEPGILFFTLKRRRLREYDWFRLIQMNYSLVLPRGLATNKEIMDLYLDRAMIKRSQIVCCGDRSYIKLGDGQLSCCGDHFVGEFGRFTGAKGLDKNIVEVSCGNDHTIIRLSDGRLMGCGRNNFGELGNLPHSNYKFLELEGIPKNVAEVICYFRSTMIRLADGTLLEGGDIDGVKVVKNFRVIENIPKNIAEVSWGSFDIIIRFTDGSLMGKGDNDSGELGMGDNKQRMFFEKIVIPKNVDKVSCGDGKIIIRLVDGTLMGCGFNKNGELGLGDNRNRSLFEKIPGIPKGVAEIIFGSVYTIIRFIDGTAMSSGYNGFGELGLGDCVNRNVFTKIEVKGIVAEIAACYRFTILRLKDGSIFDTRDKKNRAKFLKVGGVKKIVGEIKSGWAHVIVRLTDGTFMSSGRNNNGQLGIGLPGDRTEFCKILI</sequence>
<evidence type="ECO:0008006" key="2">
    <source>
        <dbReference type="Google" id="ProtNLM"/>
    </source>
</evidence>
<dbReference type="GO" id="GO:0005085">
    <property type="term" value="F:guanyl-nucleotide exchange factor activity"/>
    <property type="evidence" value="ECO:0007669"/>
    <property type="project" value="TreeGrafter"/>
</dbReference>
<dbReference type="PANTHER" id="PTHR45982">
    <property type="entry name" value="REGULATOR OF CHROMOSOME CONDENSATION"/>
    <property type="match status" value="1"/>
</dbReference>
<dbReference type="InterPro" id="IPR051553">
    <property type="entry name" value="Ran_GTPase-activating"/>
</dbReference>
<dbReference type="Gene3D" id="2.130.10.30">
    <property type="entry name" value="Regulator of chromosome condensation 1/beta-lactamase-inhibitor protein II"/>
    <property type="match status" value="2"/>
</dbReference>
<gene>
    <name evidence="1" type="ORF">Hyperionvirus35_6</name>
</gene>